<evidence type="ECO:0000313" key="3">
    <source>
        <dbReference type="Proteomes" id="UP001596548"/>
    </source>
</evidence>
<evidence type="ECO:0000313" key="2">
    <source>
        <dbReference type="EMBL" id="MFC7274334.1"/>
    </source>
</evidence>
<proteinExistence type="predicted"/>
<sequence>MPRDRRTLQKRLDRATGDLETPIAAVDLAAFDDNAAQLVARAGGKPVRVASKSVRCRRLLERVLAKPGWHGVMAYTLAEAVWLVREGVTDDVLVAYPTVDRRAIAALTSDPALAGSITLMVDHPAHLDVVDRVTPPGKRPDVRLCIDLDSSWKPGPLHVGVRRSPVHSAAQAGALARRLVERPGFRLVGLMSYEAQIAGVGDAPPRQALRGRAIQFMQSRSFPELLKRRAEAVAAVRQHADLEFVNGGGTGSVAATGSDPAVTEVTAGSGLYGPTLFDAYRKWQPTPAAFFALSVVRRPAPRIATVHGGGWIASGPAERSRLPQPYLPEGLRFKPDEGAGEVQTPLLGTAADAMRTGDRVWFRHAKAGELCEHVNELQLIDGETASPAPTYRGEGHAFLG</sequence>
<dbReference type="RefSeq" id="WP_378966367.1">
    <property type="nucleotide sequence ID" value="NZ_JBHTBJ010000005.1"/>
</dbReference>
<dbReference type="PANTHER" id="PTHR28004:SF2">
    <property type="entry name" value="D-SERINE DEHYDRATASE"/>
    <property type="match status" value="1"/>
</dbReference>
<dbReference type="Gene3D" id="3.20.20.10">
    <property type="entry name" value="Alanine racemase"/>
    <property type="match status" value="1"/>
</dbReference>
<dbReference type="Pfam" id="PF01168">
    <property type="entry name" value="Ala_racemase_N"/>
    <property type="match status" value="1"/>
</dbReference>
<gene>
    <name evidence="2" type="ORF">ACFQS1_10110</name>
</gene>
<reference evidence="3" key="1">
    <citation type="journal article" date="2019" name="Int. J. Syst. Evol. Microbiol.">
        <title>The Global Catalogue of Microorganisms (GCM) 10K type strain sequencing project: providing services to taxonomists for standard genome sequencing and annotation.</title>
        <authorList>
            <consortium name="The Broad Institute Genomics Platform"/>
            <consortium name="The Broad Institute Genome Sequencing Center for Infectious Disease"/>
            <person name="Wu L."/>
            <person name="Ma J."/>
        </authorList>
    </citation>
    <scope>NUCLEOTIDE SEQUENCE [LARGE SCALE GENOMIC DNA]</scope>
    <source>
        <strain evidence="3">XZYJT-10</strain>
    </source>
</reference>
<name>A0ABW2HRG4_9ACTN</name>
<dbReference type="InterPro" id="IPR029066">
    <property type="entry name" value="PLP-binding_barrel"/>
</dbReference>
<dbReference type="CDD" id="cd06813">
    <property type="entry name" value="PLPDE_III_DSD_D-TA_like_2"/>
    <property type="match status" value="1"/>
</dbReference>
<dbReference type="InterPro" id="IPR001608">
    <property type="entry name" value="Ala_racemase_N"/>
</dbReference>
<evidence type="ECO:0000259" key="1">
    <source>
        <dbReference type="Pfam" id="PF01168"/>
    </source>
</evidence>
<organism evidence="2 3">
    <name type="scientific">Paractinoplanes rhizophilus</name>
    <dbReference type="NCBI Taxonomy" id="1416877"/>
    <lineage>
        <taxon>Bacteria</taxon>
        <taxon>Bacillati</taxon>
        <taxon>Actinomycetota</taxon>
        <taxon>Actinomycetes</taxon>
        <taxon>Micromonosporales</taxon>
        <taxon>Micromonosporaceae</taxon>
        <taxon>Paractinoplanes</taxon>
    </lineage>
</organism>
<dbReference type="PANTHER" id="PTHR28004">
    <property type="entry name" value="ZGC:162816-RELATED"/>
    <property type="match status" value="1"/>
</dbReference>
<dbReference type="EMBL" id="JBHTBJ010000005">
    <property type="protein sequence ID" value="MFC7274334.1"/>
    <property type="molecule type" value="Genomic_DNA"/>
</dbReference>
<dbReference type="Proteomes" id="UP001596548">
    <property type="component" value="Unassembled WGS sequence"/>
</dbReference>
<comment type="caution">
    <text evidence="2">The sequence shown here is derived from an EMBL/GenBank/DDBJ whole genome shotgun (WGS) entry which is preliminary data.</text>
</comment>
<feature type="domain" description="Alanine racemase N-terminal" evidence="1">
    <location>
        <begin position="26"/>
        <end position="274"/>
    </location>
</feature>
<protein>
    <submittedName>
        <fullName evidence="2">Amino acid deaminase/aldolase</fullName>
    </submittedName>
</protein>
<accession>A0ABW2HRG4</accession>
<dbReference type="SUPFAM" id="SSF51419">
    <property type="entry name" value="PLP-binding barrel"/>
    <property type="match status" value="1"/>
</dbReference>
<keyword evidence="3" id="KW-1185">Reference proteome</keyword>
<dbReference type="InterPro" id="IPR051466">
    <property type="entry name" value="D-amino_acid_metab_enzyme"/>
</dbReference>